<protein>
    <submittedName>
        <fullName evidence="1">Uncharacterized protein</fullName>
    </submittedName>
</protein>
<evidence type="ECO:0000313" key="1">
    <source>
        <dbReference type="EMBL" id="GBP47808.1"/>
    </source>
</evidence>
<organism evidence="1 2">
    <name type="scientific">Eumeta variegata</name>
    <name type="common">Bagworm moth</name>
    <name type="synonym">Eumeta japonica</name>
    <dbReference type="NCBI Taxonomy" id="151549"/>
    <lineage>
        <taxon>Eukaryota</taxon>
        <taxon>Metazoa</taxon>
        <taxon>Ecdysozoa</taxon>
        <taxon>Arthropoda</taxon>
        <taxon>Hexapoda</taxon>
        <taxon>Insecta</taxon>
        <taxon>Pterygota</taxon>
        <taxon>Neoptera</taxon>
        <taxon>Endopterygota</taxon>
        <taxon>Lepidoptera</taxon>
        <taxon>Glossata</taxon>
        <taxon>Ditrysia</taxon>
        <taxon>Tineoidea</taxon>
        <taxon>Psychidae</taxon>
        <taxon>Oiketicinae</taxon>
        <taxon>Eumeta</taxon>
    </lineage>
</organism>
<sequence>MHTRMTALCWLTAPRSRACRTTWGHNHTELVQDSFGCFTGGCVNAVARPRPGPFINYGGRFNRSVIGAGASPARLTYRA</sequence>
<proteinExistence type="predicted"/>
<accession>A0A4C1W8W0</accession>
<comment type="caution">
    <text evidence="1">The sequence shown here is derived from an EMBL/GenBank/DDBJ whole genome shotgun (WGS) entry which is preliminary data.</text>
</comment>
<dbReference type="Proteomes" id="UP000299102">
    <property type="component" value="Unassembled WGS sequence"/>
</dbReference>
<evidence type="ECO:0000313" key="2">
    <source>
        <dbReference type="Proteomes" id="UP000299102"/>
    </source>
</evidence>
<reference evidence="1 2" key="1">
    <citation type="journal article" date="2019" name="Commun. Biol.">
        <title>The bagworm genome reveals a unique fibroin gene that provides high tensile strength.</title>
        <authorList>
            <person name="Kono N."/>
            <person name="Nakamura H."/>
            <person name="Ohtoshi R."/>
            <person name="Tomita M."/>
            <person name="Numata K."/>
            <person name="Arakawa K."/>
        </authorList>
    </citation>
    <scope>NUCLEOTIDE SEQUENCE [LARGE SCALE GENOMIC DNA]</scope>
</reference>
<name>A0A4C1W8W0_EUMVA</name>
<gene>
    <name evidence="1" type="ORF">EVAR_79657_1</name>
</gene>
<dbReference type="EMBL" id="BGZK01000510">
    <property type="protein sequence ID" value="GBP47808.1"/>
    <property type="molecule type" value="Genomic_DNA"/>
</dbReference>
<keyword evidence="2" id="KW-1185">Reference proteome</keyword>
<dbReference type="AlphaFoldDB" id="A0A4C1W8W0"/>